<proteinExistence type="predicted"/>
<keyword evidence="6" id="KW-0732">Signal</keyword>
<dbReference type="GO" id="GO:0005886">
    <property type="term" value="C:plasma membrane"/>
    <property type="evidence" value="ECO:0007669"/>
    <property type="project" value="InterPro"/>
</dbReference>
<keyword evidence="2 5" id="KW-0812">Transmembrane</keyword>
<evidence type="ECO:0000313" key="7">
    <source>
        <dbReference type="EMBL" id="KAI1881454.1"/>
    </source>
</evidence>
<sequence>MRAFALVIPLILSIAGFVLAMLSLFAGSKTGQLEDFHIIAINMSNFGHDLVPTATTGGSDPTSTGSGIGGFFSSVVATIASEISDELDDIADDIADELSEKLGISQWYSLHVMTACEGQFAPNATTPGAWYNTTNCTAQQAGFQFNLTEILDRQIEVGPLKLNPADLPVPDEINDAINYLNSFLLAMFVFFCLGAGFAGLSFLATIAAVSLGTFKGNPPRFTHLGNAILSGLAALALMIGAAITTGVAKKGEKEINDKGGDVGISANAGTKFIIITWVSFAAMFVACVFWCFAGIAGRRSKSRVRTSKVEEGRHSYETSSSSRFRGWEVARLLSGFLDFAFSGNILEIAFGLILASAFTALTTSFVSDILLPPLSVILPLNRNLDEKFAVLQSGPNYDALDGYTTLSQAQEDGAVVLAYGLFLNRCVNFLGLGLALYGLALLYERLSHDPIVKHSIKCRYCKKRISDKALRCVNCTSWLDGREDTRRIWPDNVAQQ</sequence>
<keyword evidence="3 5" id="KW-1133">Transmembrane helix</keyword>
<dbReference type="PANTHER" id="PTHR30266:SF2">
    <property type="entry name" value="LARGE-CONDUCTANCE MECHANOSENSITIVE CHANNEL"/>
    <property type="match status" value="1"/>
</dbReference>
<evidence type="ECO:0000256" key="2">
    <source>
        <dbReference type="ARBA" id="ARBA00022692"/>
    </source>
</evidence>
<dbReference type="SUPFAM" id="SSF81330">
    <property type="entry name" value="Gated mechanosensitive channel"/>
    <property type="match status" value="1"/>
</dbReference>
<organism evidence="7 8">
    <name type="scientific">Neoarthrinium moseri</name>
    <dbReference type="NCBI Taxonomy" id="1658444"/>
    <lineage>
        <taxon>Eukaryota</taxon>
        <taxon>Fungi</taxon>
        <taxon>Dikarya</taxon>
        <taxon>Ascomycota</taxon>
        <taxon>Pezizomycotina</taxon>
        <taxon>Sordariomycetes</taxon>
        <taxon>Xylariomycetidae</taxon>
        <taxon>Amphisphaeriales</taxon>
        <taxon>Apiosporaceae</taxon>
        <taxon>Neoarthrinium</taxon>
    </lineage>
</organism>
<feature type="transmembrane region" description="Helical" evidence="5">
    <location>
        <begin position="183"/>
        <end position="212"/>
    </location>
</feature>
<evidence type="ECO:0000256" key="4">
    <source>
        <dbReference type="ARBA" id="ARBA00023136"/>
    </source>
</evidence>
<dbReference type="GO" id="GO:0008381">
    <property type="term" value="F:mechanosensitive monoatomic ion channel activity"/>
    <property type="evidence" value="ECO:0007669"/>
    <property type="project" value="TreeGrafter"/>
</dbReference>
<protein>
    <submittedName>
        <fullName evidence="7">Uncharacterized protein</fullName>
    </submittedName>
</protein>
<evidence type="ECO:0000313" key="8">
    <source>
        <dbReference type="Proteomes" id="UP000829685"/>
    </source>
</evidence>
<dbReference type="Pfam" id="PF06687">
    <property type="entry name" value="SUR7"/>
    <property type="match status" value="1"/>
</dbReference>
<accession>A0A9P9WY47</accession>
<evidence type="ECO:0000256" key="5">
    <source>
        <dbReference type="SAM" id="Phobius"/>
    </source>
</evidence>
<evidence type="ECO:0000256" key="3">
    <source>
        <dbReference type="ARBA" id="ARBA00022989"/>
    </source>
</evidence>
<dbReference type="InterPro" id="IPR009571">
    <property type="entry name" value="SUR7/Rim9-like_fungi"/>
</dbReference>
<feature type="chain" id="PRO_5040139860" evidence="6">
    <location>
        <begin position="21"/>
        <end position="496"/>
    </location>
</feature>
<dbReference type="AlphaFoldDB" id="A0A9P9WY47"/>
<evidence type="ECO:0000256" key="1">
    <source>
        <dbReference type="ARBA" id="ARBA00004141"/>
    </source>
</evidence>
<feature type="signal peptide" evidence="6">
    <location>
        <begin position="1"/>
        <end position="20"/>
    </location>
</feature>
<dbReference type="InterPro" id="IPR037673">
    <property type="entry name" value="MSC/AndL"/>
</dbReference>
<dbReference type="PANTHER" id="PTHR30266">
    <property type="entry name" value="MECHANOSENSITIVE CHANNEL MSCL"/>
    <property type="match status" value="1"/>
</dbReference>
<feature type="transmembrane region" description="Helical" evidence="5">
    <location>
        <begin position="224"/>
        <end position="243"/>
    </location>
</feature>
<keyword evidence="8" id="KW-1185">Reference proteome</keyword>
<comment type="subcellular location">
    <subcellularLocation>
        <location evidence="1">Membrane</location>
        <topology evidence="1">Multi-pass membrane protein</topology>
    </subcellularLocation>
</comment>
<dbReference type="EMBL" id="JAFIMR010000001">
    <property type="protein sequence ID" value="KAI1881454.1"/>
    <property type="molecule type" value="Genomic_DNA"/>
</dbReference>
<name>A0A9P9WY47_9PEZI</name>
<reference evidence="7" key="1">
    <citation type="submission" date="2021-03" db="EMBL/GenBank/DDBJ databases">
        <title>Revisited historic fungal species revealed as producer of novel bioactive compounds through whole genome sequencing and comparative genomics.</title>
        <authorList>
            <person name="Vignolle G.A."/>
            <person name="Hochenegger N."/>
            <person name="Mach R.L."/>
            <person name="Mach-Aigner A.R."/>
            <person name="Javad Rahimi M."/>
            <person name="Salim K.A."/>
            <person name="Chan C.M."/>
            <person name="Lim L.B.L."/>
            <person name="Cai F."/>
            <person name="Druzhinina I.S."/>
            <person name="U'Ren J.M."/>
            <person name="Derntl C."/>
        </authorList>
    </citation>
    <scope>NUCLEOTIDE SEQUENCE</scope>
    <source>
        <strain evidence="7">TUCIM 5799</strain>
    </source>
</reference>
<feature type="transmembrane region" description="Helical" evidence="5">
    <location>
        <begin position="422"/>
        <end position="443"/>
    </location>
</feature>
<keyword evidence="4 5" id="KW-0472">Membrane</keyword>
<dbReference type="InterPro" id="IPR036019">
    <property type="entry name" value="MscL_channel"/>
</dbReference>
<gene>
    <name evidence="7" type="ORF">JX265_000280</name>
</gene>
<dbReference type="Pfam" id="PF01741">
    <property type="entry name" value="MscL"/>
    <property type="match status" value="1"/>
</dbReference>
<feature type="transmembrane region" description="Helical" evidence="5">
    <location>
        <begin position="345"/>
        <end position="366"/>
    </location>
</feature>
<dbReference type="Proteomes" id="UP000829685">
    <property type="component" value="Unassembled WGS sequence"/>
</dbReference>
<dbReference type="Gene3D" id="1.10.1200.120">
    <property type="entry name" value="Large-conductance mechanosensitive channel, MscL, domain 1"/>
    <property type="match status" value="1"/>
</dbReference>
<comment type="caution">
    <text evidence="7">The sequence shown here is derived from an EMBL/GenBank/DDBJ whole genome shotgun (WGS) entry which is preliminary data.</text>
</comment>
<evidence type="ECO:0000256" key="6">
    <source>
        <dbReference type="SAM" id="SignalP"/>
    </source>
</evidence>
<feature type="transmembrane region" description="Helical" evidence="5">
    <location>
        <begin position="272"/>
        <end position="295"/>
    </location>
</feature>
<dbReference type="FunFam" id="1.10.1200.120:FF:000004">
    <property type="entry name" value="Ion channel, putative"/>
    <property type="match status" value="1"/>
</dbReference>